<evidence type="ECO:0000313" key="3">
    <source>
        <dbReference type="EMBL" id="BBA96316.1"/>
    </source>
</evidence>
<keyword evidence="2" id="KW-1133">Transmembrane helix</keyword>
<feature type="compositionally biased region" description="Basic and acidic residues" evidence="1">
    <location>
        <begin position="219"/>
        <end position="246"/>
    </location>
</feature>
<feature type="region of interest" description="Disordered" evidence="1">
    <location>
        <begin position="167"/>
        <end position="252"/>
    </location>
</feature>
<feature type="transmembrane region" description="Helical" evidence="2">
    <location>
        <begin position="131"/>
        <end position="156"/>
    </location>
</feature>
<reference evidence="3 4" key="1">
    <citation type="journal article" date="2010" name="J. Bacteriol.">
        <title>Biochemical characterization of a novel indole prenyltransferase from Streptomyces sp. SN-593.</title>
        <authorList>
            <person name="Takahashi S."/>
            <person name="Takagi H."/>
            <person name="Toyoda A."/>
            <person name="Uramoto M."/>
            <person name="Nogawa T."/>
            <person name="Ueki M."/>
            <person name="Sakaki Y."/>
            <person name="Osada H."/>
        </authorList>
    </citation>
    <scope>NUCLEOTIDE SEQUENCE [LARGE SCALE GENOMIC DNA]</scope>
    <source>
        <strain evidence="3 4">SN-593</strain>
    </source>
</reference>
<gene>
    <name evidence="3" type="ORF">RVR_1559</name>
</gene>
<feature type="region of interest" description="Disordered" evidence="1">
    <location>
        <begin position="1"/>
        <end position="29"/>
    </location>
</feature>
<accession>A0A7U3UPK6</accession>
<proteinExistence type="predicted"/>
<reference evidence="3 4" key="2">
    <citation type="journal article" date="2011" name="J. Antibiot.">
        <title>Furaquinocins I and J: novel polyketide isoprenoid hybrid compounds from Streptomyces reveromyceticus SN-593.</title>
        <authorList>
            <person name="Panthee S."/>
            <person name="Takahashi S."/>
            <person name="Takagi H."/>
            <person name="Nogawa T."/>
            <person name="Oowada E."/>
            <person name="Uramoto M."/>
            <person name="Osada H."/>
        </authorList>
    </citation>
    <scope>NUCLEOTIDE SEQUENCE [LARGE SCALE GENOMIC DNA]</scope>
    <source>
        <strain evidence="3 4">SN-593</strain>
    </source>
</reference>
<dbReference type="AlphaFoldDB" id="A0A7U3UPK6"/>
<dbReference type="EMBL" id="AP018365">
    <property type="protein sequence ID" value="BBA96316.1"/>
    <property type="molecule type" value="Genomic_DNA"/>
</dbReference>
<reference evidence="3 4" key="4">
    <citation type="journal article" date="2020" name="Sci. Rep.">
        <title>beta-carboline chemical signals induce reveromycin production through a LuxR family regulator in Streptomyces sp. SN-593.</title>
        <authorList>
            <person name="Panthee S."/>
            <person name="Kito N."/>
            <person name="Hayashi T."/>
            <person name="Shimizu T."/>
            <person name="Ishikawa J."/>
            <person name="Hamamoto H."/>
            <person name="Osada H."/>
            <person name="Takahashi S."/>
        </authorList>
    </citation>
    <scope>NUCLEOTIDE SEQUENCE [LARGE SCALE GENOMIC DNA]</scope>
    <source>
        <strain evidence="3 4">SN-593</strain>
    </source>
</reference>
<name>A0A7U3UPK6_9ACTN</name>
<organism evidence="3 4">
    <name type="scientific">Actinacidiphila reveromycinica</name>
    <dbReference type="NCBI Taxonomy" id="659352"/>
    <lineage>
        <taxon>Bacteria</taxon>
        <taxon>Bacillati</taxon>
        <taxon>Actinomycetota</taxon>
        <taxon>Actinomycetes</taxon>
        <taxon>Kitasatosporales</taxon>
        <taxon>Streptomycetaceae</taxon>
        <taxon>Actinacidiphila</taxon>
    </lineage>
</organism>
<protein>
    <submittedName>
        <fullName evidence="3">Uncharacterized protein</fullName>
    </submittedName>
</protein>
<keyword evidence="2" id="KW-0472">Membrane</keyword>
<sequence length="252" mass="26039">MRSTAQNGGTEGDAGTGEESGAGCPGAGHATDNDVLLSALDDPERFERFMEFKNREHERSLTRTSAETAAYELRTRADAEAVRRVEVSRAEQRRRTALLVALLQYVVLGGLSMTALVGALYHYAMLPPGRIAGAVAAAVIAVAVSACAAGAGWPSVPRALGGLFRRNGTRSGTDGSAAPASAGGPGEAVSGPTTPSTDGGSAATPVEPEGRTAAPAEEAPVRRPYDRPRPGRGPRRDQGPEREREPGGPSAR</sequence>
<keyword evidence="2" id="KW-0812">Transmembrane</keyword>
<evidence type="ECO:0000256" key="2">
    <source>
        <dbReference type="SAM" id="Phobius"/>
    </source>
</evidence>
<feature type="transmembrane region" description="Helical" evidence="2">
    <location>
        <begin position="98"/>
        <end position="125"/>
    </location>
</feature>
<evidence type="ECO:0000256" key="1">
    <source>
        <dbReference type="SAM" id="MobiDB-lite"/>
    </source>
</evidence>
<dbReference type="RefSeq" id="WP_202232769.1">
    <property type="nucleotide sequence ID" value="NZ_AP018365.1"/>
</dbReference>
<keyword evidence="4" id="KW-1185">Reference proteome</keyword>
<reference evidence="3 4" key="3">
    <citation type="journal article" date="2011" name="Nat. Chem. Biol.">
        <title>Reveromycin A biosynthesis uses RevG and RevJ for stereospecific spiroacetal formation.</title>
        <authorList>
            <person name="Takahashi S."/>
            <person name="Toyoda A."/>
            <person name="Sekiyama Y."/>
            <person name="Takagi H."/>
            <person name="Nogawa T."/>
            <person name="Uramoto M."/>
            <person name="Suzuki R."/>
            <person name="Koshino H."/>
            <person name="Kumano T."/>
            <person name="Panthee S."/>
            <person name="Dairi T."/>
            <person name="Ishikawa J."/>
            <person name="Ikeda H."/>
            <person name="Sakaki Y."/>
            <person name="Osada H."/>
        </authorList>
    </citation>
    <scope>NUCLEOTIDE SEQUENCE [LARGE SCALE GENOMIC DNA]</scope>
    <source>
        <strain evidence="3 4">SN-593</strain>
    </source>
</reference>
<feature type="compositionally biased region" description="Low complexity" evidence="1">
    <location>
        <begin position="175"/>
        <end position="192"/>
    </location>
</feature>
<dbReference type="Proteomes" id="UP000595703">
    <property type="component" value="Chromosome"/>
</dbReference>
<evidence type="ECO:0000313" key="4">
    <source>
        <dbReference type="Proteomes" id="UP000595703"/>
    </source>
</evidence>
<dbReference type="KEGG" id="arev:RVR_1559"/>
<feature type="compositionally biased region" description="Gly residues" evidence="1">
    <location>
        <begin position="9"/>
        <end position="26"/>
    </location>
</feature>